<evidence type="ECO:0000256" key="5">
    <source>
        <dbReference type="ARBA" id="ARBA00023027"/>
    </source>
</evidence>
<evidence type="ECO:0000313" key="10">
    <source>
        <dbReference type="Proteomes" id="UP001060414"/>
    </source>
</evidence>
<dbReference type="SUPFAM" id="SSF116726">
    <property type="entry name" value="TrkA C-terminal domain-like"/>
    <property type="match status" value="1"/>
</dbReference>
<dbReference type="InterPro" id="IPR003148">
    <property type="entry name" value="RCK_N"/>
</dbReference>
<gene>
    <name evidence="9" type="ORF">L9S41_10810</name>
</gene>
<dbReference type="EMBL" id="CP092109">
    <property type="protein sequence ID" value="UWZ78189.1"/>
    <property type="molecule type" value="Genomic_DNA"/>
</dbReference>
<dbReference type="Gene3D" id="3.30.70.1450">
    <property type="entry name" value="Regulator of K+ conductance, C-terminal domain"/>
    <property type="match status" value="1"/>
</dbReference>
<keyword evidence="4" id="KW-0630">Potassium</keyword>
<accession>A0ABY5ZH25</accession>
<dbReference type="PRINTS" id="PR00335">
    <property type="entry name" value="KUPTAKETRKA"/>
</dbReference>
<keyword evidence="10" id="KW-1185">Reference proteome</keyword>
<name>A0ABY5ZH25_9BACT</name>
<evidence type="ECO:0000313" key="9">
    <source>
        <dbReference type="EMBL" id="UWZ78189.1"/>
    </source>
</evidence>
<dbReference type="Proteomes" id="UP001060414">
    <property type="component" value="Chromosome"/>
</dbReference>
<dbReference type="PROSITE" id="PS51201">
    <property type="entry name" value="RCK_N"/>
    <property type="match status" value="1"/>
</dbReference>
<dbReference type="InterPro" id="IPR050721">
    <property type="entry name" value="Trk_Ktr_HKT_K-transport"/>
</dbReference>
<evidence type="ECO:0000259" key="7">
    <source>
        <dbReference type="PROSITE" id="PS51201"/>
    </source>
</evidence>
<sequence length="225" mass="25234">MRIVFVGAGELTAYTANLLIKRGHEVIIIEAQKSKIEELSETLDCSFLHGDGSRPHILEEADPKHCDILFCLTDNDQNNIIAGLVGRSLGFKRVVINIHDHDFESICLELGLEDTIIPSRTIGRFLADMASGVDPLELSTVIEGEARLYAVSIDEDYAGKALDELELPKKTRAIFYYRDDKFHLTDKDSKLEQGDKLVFICHMESLKALKKKFNQVANDEKSPEA</sequence>
<dbReference type="InterPro" id="IPR036721">
    <property type="entry name" value="RCK_C_sf"/>
</dbReference>
<dbReference type="Gene3D" id="3.40.50.720">
    <property type="entry name" value="NAD(P)-binding Rossmann-like Domain"/>
    <property type="match status" value="1"/>
</dbReference>
<evidence type="ECO:0000256" key="1">
    <source>
        <dbReference type="ARBA" id="ARBA00017378"/>
    </source>
</evidence>
<feature type="domain" description="RCK N-terminal" evidence="7">
    <location>
        <begin position="1"/>
        <end position="117"/>
    </location>
</feature>
<dbReference type="SUPFAM" id="SSF51735">
    <property type="entry name" value="NAD(P)-binding Rossmann-fold domains"/>
    <property type="match status" value="1"/>
</dbReference>
<dbReference type="PANTHER" id="PTHR43833:SF5">
    <property type="entry name" value="TRK SYSTEM POTASSIUM UPTAKE PROTEIN TRKA"/>
    <property type="match status" value="1"/>
</dbReference>
<keyword evidence="5" id="KW-0520">NAD</keyword>
<keyword evidence="2" id="KW-0813">Transport</keyword>
<reference evidence="9" key="1">
    <citation type="journal article" date="2022" name="Environ. Microbiol.">
        <title>Geoalkalibacter halelectricus SAP #1 sp. nov. possessing extracellular electron transfer and mineral#reducing capabilities from a haloalkaline environment.</title>
        <authorList>
            <person name="Yadav S."/>
            <person name="Singh R."/>
            <person name="Sundharam S.S."/>
            <person name="Chaudhary S."/>
            <person name="Krishnamurthi S."/>
            <person name="Patil S.A."/>
        </authorList>
    </citation>
    <scope>NUCLEOTIDE SEQUENCE</scope>
    <source>
        <strain evidence="9">SAP-1</strain>
    </source>
</reference>
<evidence type="ECO:0000259" key="8">
    <source>
        <dbReference type="PROSITE" id="PS51202"/>
    </source>
</evidence>
<dbReference type="InterPro" id="IPR036291">
    <property type="entry name" value="NAD(P)-bd_dom_sf"/>
</dbReference>
<organism evidence="9 10">
    <name type="scientific">Geoalkalibacter halelectricus</name>
    <dbReference type="NCBI Taxonomy" id="2847045"/>
    <lineage>
        <taxon>Bacteria</taxon>
        <taxon>Pseudomonadati</taxon>
        <taxon>Thermodesulfobacteriota</taxon>
        <taxon>Desulfuromonadia</taxon>
        <taxon>Desulfuromonadales</taxon>
        <taxon>Geoalkalibacteraceae</taxon>
        <taxon>Geoalkalibacter</taxon>
    </lineage>
</organism>
<dbReference type="Pfam" id="PF02080">
    <property type="entry name" value="TrkA_C"/>
    <property type="match status" value="1"/>
</dbReference>
<dbReference type="InterPro" id="IPR006036">
    <property type="entry name" value="K_uptake_TrkA"/>
</dbReference>
<evidence type="ECO:0000256" key="3">
    <source>
        <dbReference type="ARBA" id="ARBA00022538"/>
    </source>
</evidence>
<proteinExistence type="predicted"/>
<dbReference type="PROSITE" id="PS51202">
    <property type="entry name" value="RCK_C"/>
    <property type="match status" value="1"/>
</dbReference>
<evidence type="ECO:0000256" key="6">
    <source>
        <dbReference type="ARBA" id="ARBA00023065"/>
    </source>
</evidence>
<feature type="domain" description="RCK C-terminal" evidence="8">
    <location>
        <begin position="136"/>
        <end position="215"/>
    </location>
</feature>
<dbReference type="PANTHER" id="PTHR43833">
    <property type="entry name" value="POTASSIUM CHANNEL PROTEIN 2-RELATED-RELATED"/>
    <property type="match status" value="1"/>
</dbReference>
<keyword evidence="6" id="KW-0406">Ion transport</keyword>
<evidence type="ECO:0000256" key="2">
    <source>
        <dbReference type="ARBA" id="ARBA00022448"/>
    </source>
</evidence>
<dbReference type="RefSeq" id="WP_260746538.1">
    <property type="nucleotide sequence ID" value="NZ_CP092109.1"/>
</dbReference>
<dbReference type="Pfam" id="PF02254">
    <property type="entry name" value="TrkA_N"/>
    <property type="match status" value="1"/>
</dbReference>
<keyword evidence="3" id="KW-0633">Potassium transport</keyword>
<evidence type="ECO:0000256" key="4">
    <source>
        <dbReference type="ARBA" id="ARBA00022958"/>
    </source>
</evidence>
<protein>
    <recommendedName>
        <fullName evidence="1">Trk system potassium uptake protein TrkA</fullName>
    </recommendedName>
</protein>
<dbReference type="InterPro" id="IPR006037">
    <property type="entry name" value="RCK_C"/>
</dbReference>